<accession>A0A081BHW2</accession>
<comment type="caution">
    <text evidence="1">The sequence shown here is derived from an EMBL/GenBank/DDBJ whole genome shotgun (WGS) entry which is preliminary data.</text>
</comment>
<dbReference type="Proteomes" id="UP000028700">
    <property type="component" value="Unassembled WGS sequence"/>
</dbReference>
<name>A0A081BHW2_9LACO</name>
<proteinExistence type="predicted"/>
<reference evidence="1" key="1">
    <citation type="journal article" date="2014" name="Genome Announc.">
        <title>Draft Genome Sequence of Lactobacillus oryzae Strain SG293T.</title>
        <authorList>
            <person name="Tanizawa Y."/>
            <person name="Fujisawa T."/>
            <person name="Mochizuki T."/>
            <person name="Kaminuma E."/>
            <person name="Nakamura Y."/>
            <person name="Tohno M."/>
        </authorList>
    </citation>
    <scope>NUCLEOTIDE SEQUENCE [LARGE SCALE GENOMIC DNA]</scope>
    <source>
        <strain evidence="1">SG293</strain>
    </source>
</reference>
<keyword evidence="2" id="KW-1185">Reference proteome</keyword>
<dbReference type="STRING" id="1291743.LOSG293_090550"/>
<protein>
    <recommendedName>
        <fullName evidence="3">DNA-directed RNA polymerase beta subunit</fullName>
    </recommendedName>
</protein>
<evidence type="ECO:0008006" key="3">
    <source>
        <dbReference type="Google" id="ProtNLM"/>
    </source>
</evidence>
<sequence length="130" mass="14999">MSRRRKLASEQLAAHFFQRDYHDRGMLKWGGFFLSDHTAALKHNANQTVEPRHEAMSLIAISEQLLVSWQEKQTIKVQLNVTDEQERQLTTVTGMVIGMADEVIVLQVGKEYYKLALDEIRWVELTEKGA</sequence>
<dbReference type="AlphaFoldDB" id="A0A081BHW2"/>
<organism evidence="1 2">
    <name type="scientific">Secundilactobacillus oryzae JCM 18671</name>
    <dbReference type="NCBI Taxonomy" id="1291743"/>
    <lineage>
        <taxon>Bacteria</taxon>
        <taxon>Bacillati</taxon>
        <taxon>Bacillota</taxon>
        <taxon>Bacilli</taxon>
        <taxon>Lactobacillales</taxon>
        <taxon>Lactobacillaceae</taxon>
        <taxon>Secundilactobacillus</taxon>
    </lineage>
</organism>
<dbReference type="RefSeq" id="WP_051907196.1">
    <property type="nucleotide sequence ID" value="NZ_BBAZ01000009.1"/>
</dbReference>
<evidence type="ECO:0000313" key="1">
    <source>
        <dbReference type="EMBL" id="GAK47630.1"/>
    </source>
</evidence>
<dbReference type="OrthoDB" id="1644322at2"/>
<evidence type="ECO:0000313" key="2">
    <source>
        <dbReference type="Proteomes" id="UP000028700"/>
    </source>
</evidence>
<gene>
    <name evidence="1" type="ORF">LOSG293_090550</name>
</gene>
<dbReference type="eggNOG" id="ENOG5033028">
    <property type="taxonomic scope" value="Bacteria"/>
</dbReference>
<dbReference type="EMBL" id="BBJM01000009">
    <property type="protein sequence ID" value="GAK47630.1"/>
    <property type="molecule type" value="Genomic_DNA"/>
</dbReference>